<keyword evidence="4" id="KW-1185">Reference proteome</keyword>
<reference evidence="4" key="1">
    <citation type="submission" date="2020-07" db="EMBL/GenBank/DDBJ databases">
        <title>Description of Mycobacterium gordonae subsp. intergordonae subsp.nov. and Mycobacterium gordonae subsp. gordonae subsp. nov.</title>
        <authorList>
            <person name="Yu X."/>
        </authorList>
    </citation>
    <scope>NUCLEOTIDE SEQUENCE [LARGE SCALE GENOMIC DNA]</scope>
    <source>
        <strain evidence="4">24</strain>
    </source>
</reference>
<accession>A0A7D6E8C0</accession>
<dbReference type="Proteomes" id="UP000510682">
    <property type="component" value="Chromosome"/>
</dbReference>
<protein>
    <submittedName>
        <fullName evidence="3">DUF4333 domain-containing protein</fullName>
    </submittedName>
</protein>
<evidence type="ECO:0000259" key="2">
    <source>
        <dbReference type="Pfam" id="PF14230"/>
    </source>
</evidence>
<proteinExistence type="predicted"/>
<reference evidence="3 4" key="2">
    <citation type="submission" date="2020-07" db="EMBL/GenBank/DDBJ databases">
        <authorList>
            <person name="Yu X."/>
        </authorList>
    </citation>
    <scope>NUCLEOTIDE SEQUENCE [LARGE SCALE GENOMIC DNA]</scope>
    <source>
        <strain evidence="4">24</strain>
    </source>
</reference>
<dbReference type="KEGG" id="mgor:H0P51_09105"/>
<dbReference type="PROSITE" id="PS51257">
    <property type="entry name" value="PROKAR_LIPOPROTEIN"/>
    <property type="match status" value="1"/>
</dbReference>
<dbReference type="RefSeq" id="WP_180917608.1">
    <property type="nucleotide sequence ID" value="NZ_CP059165.1"/>
</dbReference>
<dbReference type="Pfam" id="PF14230">
    <property type="entry name" value="DUF4333"/>
    <property type="match status" value="2"/>
</dbReference>
<dbReference type="InterPro" id="IPR025637">
    <property type="entry name" value="DUF4333"/>
</dbReference>
<name>A0A7D6E8C0_9MYCO</name>
<reference evidence="4" key="3">
    <citation type="submission" date="2023-07" db="EMBL/GenBank/DDBJ databases">
        <title>Description of Mycobacterium gordonae subsp. intergordonae subsp.nov. and Mycobacterium gordonae subsp. gordonae subsp. nov.</title>
        <authorList>
            <person name="Huang H."/>
        </authorList>
    </citation>
    <scope>NUCLEOTIDE SEQUENCE [LARGE SCALE GENOMIC DNA]</scope>
    <source>
        <strain evidence="4">24</strain>
    </source>
</reference>
<keyword evidence="1" id="KW-0732">Signal</keyword>
<feature type="signal peptide" evidence="1">
    <location>
        <begin position="1"/>
        <end position="25"/>
    </location>
</feature>
<sequence>MRRMVRTFMVSGAAVGLLASVGACSCSIGSKSASAVSKKDVEGQISAKMTDANGSKPSSVSCPSDLPAKVGAQTDCVMTVKDEKYNVNVTVTSIDGSNVKFDMVETVDKDEVAHIISDKLYQQVGDRPESVTCPENLKGSVGATMRCELKDNAKTYGISVNVTSVVGGQVNFDFQVDDHAE</sequence>
<evidence type="ECO:0000313" key="3">
    <source>
        <dbReference type="EMBL" id="QLL09023.1"/>
    </source>
</evidence>
<feature type="domain" description="DUF4333" evidence="2">
    <location>
        <begin position="105"/>
        <end position="166"/>
    </location>
</feature>
<evidence type="ECO:0000313" key="4">
    <source>
        <dbReference type="Proteomes" id="UP000510682"/>
    </source>
</evidence>
<feature type="domain" description="DUF4333" evidence="2">
    <location>
        <begin position="20"/>
        <end position="96"/>
    </location>
</feature>
<dbReference type="EMBL" id="CP059165">
    <property type="protein sequence ID" value="QLL09023.1"/>
    <property type="molecule type" value="Genomic_DNA"/>
</dbReference>
<feature type="chain" id="PRO_5038690620" evidence="1">
    <location>
        <begin position="26"/>
        <end position="181"/>
    </location>
</feature>
<organism evidence="3 4">
    <name type="scientific">Mycobacterium vicinigordonae</name>
    <dbReference type="NCBI Taxonomy" id="1719132"/>
    <lineage>
        <taxon>Bacteria</taxon>
        <taxon>Bacillati</taxon>
        <taxon>Actinomycetota</taxon>
        <taxon>Actinomycetes</taxon>
        <taxon>Mycobacteriales</taxon>
        <taxon>Mycobacteriaceae</taxon>
        <taxon>Mycobacterium</taxon>
    </lineage>
</organism>
<gene>
    <name evidence="3" type="ORF">H0P51_09105</name>
</gene>
<evidence type="ECO:0000256" key="1">
    <source>
        <dbReference type="SAM" id="SignalP"/>
    </source>
</evidence>
<dbReference type="AlphaFoldDB" id="A0A7D6E8C0"/>